<name>A0A2A7FNQ6_BACCE</name>
<protein>
    <submittedName>
        <fullName evidence="2">Uncharacterized protein</fullName>
    </submittedName>
</protein>
<dbReference type="RefSeq" id="WP_097883472.1">
    <property type="nucleotide sequence ID" value="NZ_NUIL01000015.1"/>
</dbReference>
<accession>A0A2A7FNQ6</accession>
<evidence type="ECO:0000313" key="3">
    <source>
        <dbReference type="Proteomes" id="UP000223777"/>
    </source>
</evidence>
<dbReference type="PANTHER" id="PTHR46558">
    <property type="entry name" value="TRACRIPTIONAL REGULATORY PROTEIN-RELATED-RELATED"/>
    <property type="match status" value="1"/>
</dbReference>
<keyword evidence="1" id="KW-0238">DNA-binding</keyword>
<dbReference type="SUPFAM" id="SSF47413">
    <property type="entry name" value="lambda repressor-like DNA-binding domains"/>
    <property type="match status" value="2"/>
</dbReference>
<reference evidence="2 3" key="1">
    <citation type="submission" date="2017-09" db="EMBL/GenBank/DDBJ databases">
        <title>Large-scale bioinformatics analysis of Bacillus genomes uncovers conserved roles of natural products in bacterial physiology.</title>
        <authorList>
            <consortium name="Agbiome Team Llc"/>
            <person name="Bleich R.M."/>
            <person name="Grubbs K.J."/>
            <person name="Santa Maria K.C."/>
            <person name="Allen S.E."/>
            <person name="Farag S."/>
            <person name="Shank E.A."/>
            <person name="Bowers A."/>
        </authorList>
    </citation>
    <scope>NUCLEOTIDE SEQUENCE [LARGE SCALE GENOMIC DNA]</scope>
    <source>
        <strain evidence="2 3">AFS050027</strain>
    </source>
</reference>
<dbReference type="EMBL" id="NUIL01000015">
    <property type="protein sequence ID" value="PGO29262.1"/>
    <property type="molecule type" value="Genomic_DNA"/>
</dbReference>
<dbReference type="InterPro" id="IPR010982">
    <property type="entry name" value="Lambda_DNA-bd_dom_sf"/>
</dbReference>
<evidence type="ECO:0000256" key="1">
    <source>
        <dbReference type="ARBA" id="ARBA00023125"/>
    </source>
</evidence>
<dbReference type="PROSITE" id="PS50943">
    <property type="entry name" value="HTH_CROC1"/>
    <property type="match status" value="2"/>
</dbReference>
<dbReference type="Pfam" id="PF12844">
    <property type="entry name" value="HTH_19"/>
    <property type="match status" value="1"/>
</dbReference>
<dbReference type="AlphaFoldDB" id="A0A2A7FNQ6"/>
<organism evidence="2 3">
    <name type="scientific">Bacillus cereus</name>
    <dbReference type="NCBI Taxonomy" id="1396"/>
    <lineage>
        <taxon>Bacteria</taxon>
        <taxon>Bacillati</taxon>
        <taxon>Bacillota</taxon>
        <taxon>Bacilli</taxon>
        <taxon>Bacillales</taxon>
        <taxon>Bacillaceae</taxon>
        <taxon>Bacillus</taxon>
        <taxon>Bacillus cereus group</taxon>
    </lineage>
</organism>
<dbReference type="PANTHER" id="PTHR46558:SF13">
    <property type="entry name" value="HTH-TYPE TRANSCRIPTIONAL REGULATOR IMMR"/>
    <property type="match status" value="1"/>
</dbReference>
<sequence length="199" mass="22518">MNGIGERIREARKVMNLTQPVLAEKINETAQVVSNWEREYTCPSIEDVYKLSVALNRTTDYFIIGEENKGVESEIGCCEAKTIEVSTKLTGERIKKLRKSRGWGLEELAKRVNRAKTTMSEIENNKKNAGRKLIEALSAEFEVSTDYLLGISDGESFVYKVEGSQVSVDMSNLKEKKILTDIEFSMLETLLKGIENRLK</sequence>
<dbReference type="Proteomes" id="UP000223777">
    <property type="component" value="Unassembled WGS sequence"/>
</dbReference>
<dbReference type="GO" id="GO:0003677">
    <property type="term" value="F:DNA binding"/>
    <property type="evidence" value="ECO:0007669"/>
    <property type="project" value="UniProtKB-KW"/>
</dbReference>
<dbReference type="Pfam" id="PF01381">
    <property type="entry name" value="HTH_3"/>
    <property type="match status" value="1"/>
</dbReference>
<gene>
    <name evidence="2" type="ORF">CN984_12625</name>
</gene>
<dbReference type="Gene3D" id="1.10.260.40">
    <property type="entry name" value="lambda repressor-like DNA-binding domains"/>
    <property type="match status" value="2"/>
</dbReference>
<evidence type="ECO:0000313" key="2">
    <source>
        <dbReference type="EMBL" id="PGO29262.1"/>
    </source>
</evidence>
<dbReference type="CDD" id="cd00093">
    <property type="entry name" value="HTH_XRE"/>
    <property type="match status" value="2"/>
</dbReference>
<dbReference type="InterPro" id="IPR001387">
    <property type="entry name" value="Cro/C1-type_HTH"/>
</dbReference>
<dbReference type="SMART" id="SM00530">
    <property type="entry name" value="HTH_XRE"/>
    <property type="match status" value="2"/>
</dbReference>
<proteinExistence type="predicted"/>
<comment type="caution">
    <text evidence="2">The sequence shown here is derived from an EMBL/GenBank/DDBJ whole genome shotgun (WGS) entry which is preliminary data.</text>
</comment>